<evidence type="ECO:0000259" key="6">
    <source>
        <dbReference type="PROSITE" id="PS51379"/>
    </source>
</evidence>
<dbReference type="SUPFAM" id="SSF55469">
    <property type="entry name" value="FMN-dependent nitroreductase-like"/>
    <property type="match status" value="1"/>
</dbReference>
<dbReference type="CDD" id="cd02143">
    <property type="entry name" value="nitroreductase_FeS-like"/>
    <property type="match status" value="1"/>
</dbReference>
<comment type="similarity">
    <text evidence="1">Belongs to the nitroreductase family.</text>
</comment>
<dbReference type="InterPro" id="IPR000415">
    <property type="entry name" value="Nitroreductase-like"/>
</dbReference>
<evidence type="ECO:0000313" key="8">
    <source>
        <dbReference type="Proteomes" id="UP000628736"/>
    </source>
</evidence>
<protein>
    <submittedName>
        <fullName evidence="7">Nitroreductase family protein</fullName>
    </submittedName>
</protein>
<name>A0A8J6IX63_9FIRM</name>
<evidence type="ECO:0000256" key="3">
    <source>
        <dbReference type="ARBA" id="ARBA00023002"/>
    </source>
</evidence>
<reference evidence="7" key="1">
    <citation type="submission" date="2020-08" db="EMBL/GenBank/DDBJ databases">
        <title>Genome public.</title>
        <authorList>
            <person name="Liu C."/>
            <person name="Sun Q."/>
        </authorList>
    </citation>
    <scope>NUCLEOTIDE SEQUENCE</scope>
    <source>
        <strain evidence="7">NSJ-23</strain>
    </source>
</reference>
<dbReference type="InterPro" id="IPR017896">
    <property type="entry name" value="4Fe4S_Fe-S-bd"/>
</dbReference>
<keyword evidence="2" id="KW-0479">Metal-binding</keyword>
<evidence type="ECO:0000313" key="7">
    <source>
        <dbReference type="EMBL" id="MBC5721675.1"/>
    </source>
</evidence>
<proteinExistence type="inferred from homology"/>
<dbReference type="PANTHER" id="PTHR43673">
    <property type="entry name" value="NAD(P)H NITROREDUCTASE YDGI-RELATED"/>
    <property type="match status" value="1"/>
</dbReference>
<evidence type="ECO:0000256" key="1">
    <source>
        <dbReference type="ARBA" id="ARBA00007118"/>
    </source>
</evidence>
<keyword evidence="8" id="KW-1185">Reference proteome</keyword>
<dbReference type="GO" id="GO:0016491">
    <property type="term" value="F:oxidoreductase activity"/>
    <property type="evidence" value="ECO:0007669"/>
    <property type="project" value="UniProtKB-KW"/>
</dbReference>
<dbReference type="SUPFAM" id="SSF54862">
    <property type="entry name" value="4Fe-4S ferredoxins"/>
    <property type="match status" value="1"/>
</dbReference>
<evidence type="ECO:0000256" key="5">
    <source>
        <dbReference type="ARBA" id="ARBA00023014"/>
    </source>
</evidence>
<gene>
    <name evidence="7" type="ORF">H8S11_02405</name>
</gene>
<evidence type="ECO:0000256" key="2">
    <source>
        <dbReference type="ARBA" id="ARBA00022723"/>
    </source>
</evidence>
<dbReference type="InterPro" id="IPR017900">
    <property type="entry name" value="4Fe4S_Fe_S_CS"/>
</dbReference>
<organism evidence="7 8">
    <name type="scientific">Flintibacter hominis</name>
    <dbReference type="NCBI Taxonomy" id="2763048"/>
    <lineage>
        <taxon>Bacteria</taxon>
        <taxon>Bacillati</taxon>
        <taxon>Bacillota</taxon>
        <taxon>Clostridia</taxon>
        <taxon>Eubacteriales</taxon>
        <taxon>Flintibacter</taxon>
    </lineage>
</organism>
<keyword evidence="3" id="KW-0560">Oxidoreductase</keyword>
<dbReference type="Proteomes" id="UP000628736">
    <property type="component" value="Unassembled WGS sequence"/>
</dbReference>
<dbReference type="GO" id="GO:0051536">
    <property type="term" value="F:iron-sulfur cluster binding"/>
    <property type="evidence" value="ECO:0007669"/>
    <property type="project" value="UniProtKB-KW"/>
</dbReference>
<keyword evidence="5" id="KW-0411">Iron-sulfur</keyword>
<dbReference type="GO" id="GO:0046872">
    <property type="term" value="F:metal ion binding"/>
    <property type="evidence" value="ECO:0007669"/>
    <property type="project" value="UniProtKB-KW"/>
</dbReference>
<evidence type="ECO:0000256" key="4">
    <source>
        <dbReference type="ARBA" id="ARBA00023004"/>
    </source>
</evidence>
<dbReference type="AlphaFoldDB" id="A0A8J6IX63"/>
<dbReference type="EMBL" id="JACOPO010000001">
    <property type="protein sequence ID" value="MBC5721675.1"/>
    <property type="molecule type" value="Genomic_DNA"/>
</dbReference>
<dbReference type="PROSITE" id="PS51379">
    <property type="entry name" value="4FE4S_FER_2"/>
    <property type="match status" value="1"/>
</dbReference>
<dbReference type="Pfam" id="PF00881">
    <property type="entry name" value="Nitroreductase"/>
    <property type="match status" value="1"/>
</dbReference>
<feature type="domain" description="4Fe-4S ferredoxin-type" evidence="6">
    <location>
        <begin position="1"/>
        <end position="24"/>
    </location>
</feature>
<comment type="caution">
    <text evidence="7">The sequence shown here is derived from an EMBL/GenBank/DDBJ whole genome shotgun (WGS) entry which is preliminary data.</text>
</comment>
<dbReference type="Gene3D" id="3.40.109.10">
    <property type="entry name" value="NADH Oxidase"/>
    <property type="match status" value="1"/>
</dbReference>
<keyword evidence="4" id="KW-0408">Iron</keyword>
<accession>A0A8J6IX63</accession>
<dbReference type="PROSITE" id="PS00198">
    <property type="entry name" value="4FE4S_FER_1"/>
    <property type="match status" value="1"/>
</dbReference>
<sequence length="230" mass="26223">MDRCSRCGHCAAVCPTGCMEHPYAPLQTEQPLVLPPEEALAFLRTPRSVRRYRSDLVPKDVIERLLNAGRYPQTAKNAQGISYLVVSGREKVVQINQLYCEIARTLPEDFPLRSRVMRPVLVQEEKKTDALFYGAPQLIFTLADMDHERWKENSQFSLTFLSLMAPSLGLGTCWCGQMGLLTAQMEYMKRFGALIGLPEGKRICGCMIFGYPDVKFRRLVARDPLEVFWR</sequence>
<dbReference type="InterPro" id="IPR029479">
    <property type="entry name" value="Nitroreductase"/>
</dbReference>
<dbReference type="PANTHER" id="PTHR43673:SF10">
    <property type="entry name" value="NADH DEHYDROGENASE_NAD(P)H NITROREDUCTASE XCC3605-RELATED"/>
    <property type="match status" value="1"/>
</dbReference>